<feature type="chain" id="PRO_5012258154" evidence="1">
    <location>
        <begin position="20"/>
        <end position="136"/>
    </location>
</feature>
<keyword evidence="3" id="KW-1185">Reference proteome</keyword>
<dbReference type="InParanoid" id="A0A1V9X0L2"/>
<proteinExistence type="predicted"/>
<name>A0A1V9X0L2_9ACAR</name>
<evidence type="ECO:0000313" key="3">
    <source>
        <dbReference type="Proteomes" id="UP000192247"/>
    </source>
</evidence>
<evidence type="ECO:0000313" key="2">
    <source>
        <dbReference type="EMBL" id="OQR66921.1"/>
    </source>
</evidence>
<keyword evidence="1" id="KW-0732">Signal</keyword>
<reference evidence="2 3" key="1">
    <citation type="journal article" date="2017" name="Gigascience">
        <title>Draft genome of the honey bee ectoparasitic mite, Tropilaelaps mercedesae, is shaped by the parasitic life history.</title>
        <authorList>
            <person name="Dong X."/>
            <person name="Armstrong S.D."/>
            <person name="Xia D."/>
            <person name="Makepeace B.L."/>
            <person name="Darby A.C."/>
            <person name="Kadowaki T."/>
        </authorList>
    </citation>
    <scope>NUCLEOTIDE SEQUENCE [LARGE SCALE GENOMIC DNA]</scope>
    <source>
        <strain evidence="2">Wuxi-XJTLU</strain>
    </source>
</reference>
<organism evidence="2 3">
    <name type="scientific">Tropilaelaps mercedesae</name>
    <dbReference type="NCBI Taxonomy" id="418985"/>
    <lineage>
        <taxon>Eukaryota</taxon>
        <taxon>Metazoa</taxon>
        <taxon>Ecdysozoa</taxon>
        <taxon>Arthropoda</taxon>
        <taxon>Chelicerata</taxon>
        <taxon>Arachnida</taxon>
        <taxon>Acari</taxon>
        <taxon>Parasitiformes</taxon>
        <taxon>Mesostigmata</taxon>
        <taxon>Gamasina</taxon>
        <taxon>Dermanyssoidea</taxon>
        <taxon>Laelapidae</taxon>
        <taxon>Tropilaelaps</taxon>
    </lineage>
</organism>
<gene>
    <name evidence="2" type="ORF">BIW11_02275</name>
</gene>
<dbReference type="EMBL" id="MNPL01030623">
    <property type="protein sequence ID" value="OQR66921.1"/>
    <property type="molecule type" value="Genomic_DNA"/>
</dbReference>
<feature type="signal peptide" evidence="1">
    <location>
        <begin position="1"/>
        <end position="19"/>
    </location>
</feature>
<protein>
    <submittedName>
        <fullName evidence="2">Uncharacterized protein</fullName>
    </submittedName>
</protein>
<evidence type="ECO:0000256" key="1">
    <source>
        <dbReference type="SAM" id="SignalP"/>
    </source>
</evidence>
<dbReference type="AlphaFoldDB" id="A0A1V9X0L2"/>
<accession>A0A1V9X0L2</accession>
<sequence>MNSFSIVLIVVCGAAFASAGHIGHSLSSYGGRSYGGSASLLGASVPFITAVQASHAAPAFQQVGVAKVARVNYVQQPVVSVKYVQEPVVSYVTRPVKSVSYVPRPVVSYSAHPVLAASNTAVPGSSGFGYGAWKKA</sequence>
<dbReference type="Proteomes" id="UP000192247">
    <property type="component" value="Unassembled WGS sequence"/>
</dbReference>
<comment type="caution">
    <text evidence="2">The sequence shown here is derived from an EMBL/GenBank/DDBJ whole genome shotgun (WGS) entry which is preliminary data.</text>
</comment>